<comment type="function">
    <text evidence="1 15 17">Specifically methylates guanosine-37 in various tRNAs.</text>
</comment>
<dbReference type="SUPFAM" id="SSF75217">
    <property type="entry name" value="alpha/beta knot"/>
    <property type="match status" value="1"/>
</dbReference>
<dbReference type="PANTHER" id="PTHR46417:SF1">
    <property type="entry name" value="TRNA (GUANINE-N(1)-)-METHYLTRANSFERASE"/>
    <property type="match status" value="1"/>
</dbReference>
<dbReference type="InterPro" id="IPR002649">
    <property type="entry name" value="tRNA_m1G_MeTrfase_TrmD"/>
</dbReference>
<keyword evidence="11 15" id="KW-0819">tRNA processing</keyword>
<proteinExistence type="inferred from homology"/>
<comment type="caution">
    <text evidence="19">The sequence shown here is derived from an EMBL/GenBank/DDBJ whole genome shotgun (WGS) entry which is preliminary data.</text>
</comment>
<accession>A0A0A2AF67</accession>
<dbReference type="EMBL" id="JNAO01000013">
    <property type="protein sequence ID" value="KGG00236.1"/>
    <property type="molecule type" value="Genomic_DNA"/>
</dbReference>
<evidence type="ECO:0000313" key="19">
    <source>
        <dbReference type="EMBL" id="KGG00236.1"/>
    </source>
</evidence>
<name>A0A0A2AF67_PROMR</name>
<evidence type="ECO:0000256" key="14">
    <source>
        <dbReference type="ARBA" id="ARBA00047783"/>
    </source>
</evidence>
<dbReference type="RefSeq" id="WP_032516404.1">
    <property type="nucleotide sequence ID" value="NZ_JNAO01000013.1"/>
</dbReference>
<dbReference type="Gene3D" id="3.40.1280.10">
    <property type="match status" value="1"/>
</dbReference>
<dbReference type="CDD" id="cd18080">
    <property type="entry name" value="TrmD-like"/>
    <property type="match status" value="1"/>
</dbReference>
<evidence type="ECO:0000256" key="7">
    <source>
        <dbReference type="ARBA" id="ARBA00022490"/>
    </source>
</evidence>
<feature type="domain" description="tRNA methyltransferase TRMD/TRM10-type" evidence="18">
    <location>
        <begin position="5"/>
        <end position="226"/>
    </location>
</feature>
<dbReference type="STRING" id="167548.EU98_1768"/>
<dbReference type="PIRSF" id="PIRSF000386">
    <property type="entry name" value="tRNA_mtase"/>
    <property type="match status" value="1"/>
</dbReference>
<evidence type="ECO:0000256" key="12">
    <source>
        <dbReference type="ARBA" id="ARBA00029736"/>
    </source>
</evidence>
<dbReference type="AlphaFoldDB" id="A0A0A2AF67"/>
<evidence type="ECO:0000313" key="20">
    <source>
        <dbReference type="Proteomes" id="UP000030533"/>
    </source>
</evidence>
<keyword evidence="10 15" id="KW-0949">S-adenosyl-L-methionine</keyword>
<sequence length="245" mass="28157">MSGFNFDVITLFPKAFELINNLGVITRALDKNLIDVNLHDLREYGEGSYRQVDDKPYGGGAGMVLKPEPIYKAYESITKSPKSKTLLMTPQGKVLKQKDLARWSTLDQIIIICGQYEGFDERIRCLADEEISIGDYVLSGGEIPAISIINGVSRLLPGTLGDSESLVDESHNSYLLEYPQYTRPQVFREMKVPDVLISGNHKQIELWRNEERFNRTVKRRKDLIKNKFYNDQNNNNEADLWFWDM</sequence>
<dbReference type="eggNOG" id="COG0336">
    <property type="taxonomic scope" value="Bacteria"/>
</dbReference>
<feature type="binding site" evidence="15 16">
    <location>
        <position position="114"/>
    </location>
    <ligand>
        <name>S-adenosyl-L-methionine</name>
        <dbReference type="ChEBI" id="CHEBI:59789"/>
    </ligand>
</feature>
<dbReference type="FunFam" id="3.40.1280.10:FF:000001">
    <property type="entry name" value="tRNA (guanine-N(1)-)-methyltransferase"/>
    <property type="match status" value="1"/>
</dbReference>
<dbReference type="InterPro" id="IPR029028">
    <property type="entry name" value="Alpha/beta_knot_MTases"/>
</dbReference>
<evidence type="ECO:0000256" key="1">
    <source>
        <dbReference type="ARBA" id="ARBA00002634"/>
    </source>
</evidence>
<evidence type="ECO:0000256" key="10">
    <source>
        <dbReference type="ARBA" id="ARBA00022691"/>
    </source>
</evidence>
<reference evidence="20" key="1">
    <citation type="journal article" date="2014" name="Sci. Data">
        <title>Genomes of diverse isolates of the marine cyanobacterium Prochlorococcus.</title>
        <authorList>
            <person name="Biller S."/>
            <person name="Berube P."/>
            <person name="Thompson J."/>
            <person name="Kelly L."/>
            <person name="Roggensack S."/>
            <person name="Awad L."/>
            <person name="Roache-Johnson K."/>
            <person name="Ding H."/>
            <person name="Giovannoni S.J."/>
            <person name="Moore L.R."/>
            <person name="Chisholm S.W."/>
        </authorList>
    </citation>
    <scope>NUCLEOTIDE SEQUENCE [LARGE SCALE GENOMIC DNA]</scope>
    <source>
        <strain evidence="20">MIT 9314</strain>
    </source>
</reference>
<evidence type="ECO:0000256" key="3">
    <source>
        <dbReference type="ARBA" id="ARBA00007630"/>
    </source>
</evidence>
<protein>
    <recommendedName>
        <fullName evidence="6 15">tRNA (guanine-N(1)-)-methyltransferase</fullName>
        <ecNumber evidence="5 15">2.1.1.228</ecNumber>
    </recommendedName>
    <alternativeName>
        <fullName evidence="12 15">M1G-methyltransferase</fullName>
    </alternativeName>
    <alternativeName>
        <fullName evidence="13 15">tRNA [GM37] methyltransferase</fullName>
    </alternativeName>
</protein>
<feature type="binding site" evidence="15 16">
    <location>
        <begin position="133"/>
        <end position="138"/>
    </location>
    <ligand>
        <name>S-adenosyl-L-methionine</name>
        <dbReference type="ChEBI" id="CHEBI:59789"/>
    </ligand>
</feature>
<dbReference type="InterPro" id="IPR029026">
    <property type="entry name" value="tRNA_m1G_MTases_N"/>
</dbReference>
<dbReference type="GO" id="GO:0005829">
    <property type="term" value="C:cytosol"/>
    <property type="evidence" value="ECO:0007669"/>
    <property type="project" value="TreeGrafter"/>
</dbReference>
<dbReference type="GO" id="GO:0052906">
    <property type="term" value="F:tRNA (guanine(37)-N1)-methyltransferase activity"/>
    <property type="evidence" value="ECO:0007669"/>
    <property type="project" value="UniProtKB-UniRule"/>
</dbReference>
<evidence type="ECO:0000256" key="8">
    <source>
        <dbReference type="ARBA" id="ARBA00022603"/>
    </source>
</evidence>
<evidence type="ECO:0000256" key="4">
    <source>
        <dbReference type="ARBA" id="ARBA00011738"/>
    </source>
</evidence>
<evidence type="ECO:0000256" key="6">
    <source>
        <dbReference type="ARBA" id="ARBA00014679"/>
    </source>
</evidence>
<evidence type="ECO:0000259" key="18">
    <source>
        <dbReference type="Pfam" id="PF01746"/>
    </source>
</evidence>
<evidence type="ECO:0000256" key="2">
    <source>
        <dbReference type="ARBA" id="ARBA00004496"/>
    </source>
</evidence>
<evidence type="ECO:0000256" key="16">
    <source>
        <dbReference type="PIRSR" id="PIRSR000386-1"/>
    </source>
</evidence>
<evidence type="ECO:0000256" key="15">
    <source>
        <dbReference type="HAMAP-Rule" id="MF_00605"/>
    </source>
</evidence>
<dbReference type="GO" id="GO:0002939">
    <property type="term" value="P:tRNA N1-guanine methylation"/>
    <property type="evidence" value="ECO:0007669"/>
    <property type="project" value="TreeGrafter"/>
</dbReference>
<evidence type="ECO:0000256" key="13">
    <source>
        <dbReference type="ARBA" id="ARBA00033392"/>
    </source>
</evidence>
<dbReference type="HAMAP" id="MF_00605">
    <property type="entry name" value="TrmD"/>
    <property type="match status" value="1"/>
</dbReference>
<gene>
    <name evidence="15" type="primary">trmD</name>
    <name evidence="19" type="ORF">EU98_1768</name>
</gene>
<dbReference type="InterPro" id="IPR023148">
    <property type="entry name" value="tRNA_m1G_MeTrfase_C_sf"/>
</dbReference>
<keyword evidence="7 15" id="KW-0963">Cytoplasm</keyword>
<evidence type="ECO:0000256" key="9">
    <source>
        <dbReference type="ARBA" id="ARBA00022679"/>
    </source>
</evidence>
<dbReference type="Gene3D" id="1.10.1270.20">
    <property type="entry name" value="tRNA(m1g37)methyltransferase, domain 2"/>
    <property type="match status" value="1"/>
</dbReference>
<comment type="similarity">
    <text evidence="3 15 17">Belongs to the RNA methyltransferase TrmD family.</text>
</comment>
<evidence type="ECO:0000256" key="11">
    <source>
        <dbReference type="ARBA" id="ARBA00022694"/>
    </source>
</evidence>
<keyword evidence="9 15" id="KW-0808">Transferase</keyword>
<comment type="subunit">
    <text evidence="4 15 17">Homodimer.</text>
</comment>
<dbReference type="NCBIfam" id="NF000648">
    <property type="entry name" value="PRK00026.1"/>
    <property type="match status" value="1"/>
</dbReference>
<dbReference type="NCBIfam" id="TIGR00088">
    <property type="entry name" value="trmD"/>
    <property type="match status" value="1"/>
</dbReference>
<dbReference type="InterPro" id="IPR016009">
    <property type="entry name" value="tRNA_MeTrfase_TRMD/TRM10"/>
</dbReference>
<comment type="subcellular location">
    <subcellularLocation>
        <location evidence="2 15 17">Cytoplasm</location>
    </subcellularLocation>
</comment>
<organism evidence="19 20">
    <name type="scientific">Prochlorococcus marinus str. MIT 9314</name>
    <dbReference type="NCBI Taxonomy" id="167548"/>
    <lineage>
        <taxon>Bacteria</taxon>
        <taxon>Bacillati</taxon>
        <taxon>Cyanobacteriota</taxon>
        <taxon>Cyanophyceae</taxon>
        <taxon>Synechococcales</taxon>
        <taxon>Prochlorococcaceae</taxon>
        <taxon>Prochlorococcus</taxon>
    </lineage>
</organism>
<comment type="catalytic activity">
    <reaction evidence="14 15 17">
        <text>guanosine(37) in tRNA + S-adenosyl-L-methionine = N(1)-methylguanosine(37) in tRNA + S-adenosyl-L-homocysteine + H(+)</text>
        <dbReference type="Rhea" id="RHEA:36899"/>
        <dbReference type="Rhea" id="RHEA-COMP:10145"/>
        <dbReference type="Rhea" id="RHEA-COMP:10147"/>
        <dbReference type="ChEBI" id="CHEBI:15378"/>
        <dbReference type="ChEBI" id="CHEBI:57856"/>
        <dbReference type="ChEBI" id="CHEBI:59789"/>
        <dbReference type="ChEBI" id="CHEBI:73542"/>
        <dbReference type="ChEBI" id="CHEBI:74269"/>
        <dbReference type="EC" id="2.1.1.228"/>
    </reaction>
</comment>
<keyword evidence="8 15" id="KW-0489">Methyltransferase</keyword>
<dbReference type="Pfam" id="PF01746">
    <property type="entry name" value="tRNA_m1G_MT"/>
    <property type="match status" value="1"/>
</dbReference>
<evidence type="ECO:0000256" key="5">
    <source>
        <dbReference type="ARBA" id="ARBA00012807"/>
    </source>
</evidence>
<dbReference type="PANTHER" id="PTHR46417">
    <property type="entry name" value="TRNA (GUANINE-N(1)-)-METHYLTRANSFERASE"/>
    <property type="match status" value="1"/>
</dbReference>
<evidence type="ECO:0000256" key="17">
    <source>
        <dbReference type="RuleBase" id="RU003464"/>
    </source>
</evidence>
<dbReference type="Proteomes" id="UP000030533">
    <property type="component" value="Unassembled WGS sequence"/>
</dbReference>
<dbReference type="EC" id="2.1.1.228" evidence="5 15"/>